<evidence type="ECO:0000313" key="14">
    <source>
        <dbReference type="EMBL" id="TJY44198.1"/>
    </source>
</evidence>
<name>A0A4U0FH06_9BACL</name>
<feature type="transmembrane region" description="Helical" evidence="11">
    <location>
        <begin position="97"/>
        <end position="116"/>
    </location>
</feature>
<evidence type="ECO:0000256" key="4">
    <source>
        <dbReference type="ARBA" id="ARBA00022692"/>
    </source>
</evidence>
<dbReference type="Gene3D" id="1.10.10.1320">
    <property type="entry name" value="Anti-sigma factor, zinc-finger domain"/>
    <property type="match status" value="1"/>
</dbReference>
<evidence type="ECO:0000256" key="7">
    <source>
        <dbReference type="ARBA" id="ARBA00024353"/>
    </source>
</evidence>
<evidence type="ECO:0000259" key="13">
    <source>
        <dbReference type="Pfam" id="PF13490"/>
    </source>
</evidence>
<evidence type="ECO:0000256" key="6">
    <source>
        <dbReference type="ARBA" id="ARBA00023136"/>
    </source>
</evidence>
<keyword evidence="6 11" id="KW-0472">Membrane</keyword>
<dbReference type="Pfam" id="PF10099">
    <property type="entry name" value="RskA_C"/>
    <property type="match status" value="1"/>
</dbReference>
<sequence length="252" mass="27572">MENREKALCDGFVEYMAGQAPEVDRKRFERHLLTCAACREDAAEWRYVWDRLAEDAPAVEPPADLKANIMNAIFAGESQEAHHQTTERSRSRVRQTVRWLAGIAAAVLLFMAGTWWQQSISPTKQAAGQIGAPPSQIDKIYPLEAVMDSGKFKPGGHAYGVACLIRSNGDEQLVVYVFGTPQTEDSEAYHVWLLKEGKRSSAGTFTVGSSGIGLLTLPWQASEGEAFDSVGITLEPDANSEEPRGPKLFGSA</sequence>
<dbReference type="PANTHER" id="PTHR37461">
    <property type="entry name" value="ANTI-SIGMA-K FACTOR RSKA"/>
    <property type="match status" value="1"/>
</dbReference>
<accession>A0A4U0FH06</accession>
<keyword evidence="5 11" id="KW-1133">Transmembrane helix</keyword>
<evidence type="ECO:0000256" key="5">
    <source>
        <dbReference type="ARBA" id="ARBA00022989"/>
    </source>
</evidence>
<comment type="similarity">
    <text evidence="7">Belongs to the zinc-associated anti-sigma factor (ZAS) superfamily. Anti-sigma-W factor family.</text>
</comment>
<dbReference type="GO" id="GO:0006417">
    <property type="term" value="P:regulation of translation"/>
    <property type="evidence" value="ECO:0007669"/>
    <property type="project" value="TreeGrafter"/>
</dbReference>
<gene>
    <name evidence="14" type="ORF">E5161_02045</name>
</gene>
<organism evidence="14 15">
    <name type="scientific">Cohnella pontilimi</name>
    <dbReference type="NCBI Taxonomy" id="2564100"/>
    <lineage>
        <taxon>Bacteria</taxon>
        <taxon>Bacillati</taxon>
        <taxon>Bacillota</taxon>
        <taxon>Bacilli</taxon>
        <taxon>Bacillales</taxon>
        <taxon>Paenibacillaceae</taxon>
        <taxon>Cohnella</taxon>
    </lineage>
</organism>
<dbReference type="OrthoDB" id="150725at2"/>
<evidence type="ECO:0000259" key="12">
    <source>
        <dbReference type="Pfam" id="PF10099"/>
    </source>
</evidence>
<dbReference type="Pfam" id="PF13490">
    <property type="entry name" value="zf-HC2"/>
    <property type="match status" value="1"/>
</dbReference>
<proteinExistence type="inferred from homology"/>
<dbReference type="RefSeq" id="WP_136775932.1">
    <property type="nucleotide sequence ID" value="NZ_SUPK01000001.1"/>
</dbReference>
<protein>
    <recommendedName>
        <fullName evidence="8">Anti-sigma-W factor RsiW</fullName>
    </recommendedName>
    <alternativeName>
        <fullName evidence="10">Regulator of SigK</fullName>
    </alternativeName>
    <alternativeName>
        <fullName evidence="9">Sigma-K anti-sigma factor RskA</fullName>
    </alternativeName>
</protein>
<evidence type="ECO:0000256" key="8">
    <source>
        <dbReference type="ARBA" id="ARBA00024438"/>
    </source>
</evidence>
<feature type="domain" description="Anti-sigma K factor RskA C-terminal" evidence="12">
    <location>
        <begin position="100"/>
        <end position="246"/>
    </location>
</feature>
<evidence type="ECO:0000256" key="2">
    <source>
        <dbReference type="ARBA" id="ARBA00004236"/>
    </source>
</evidence>
<evidence type="ECO:0000256" key="3">
    <source>
        <dbReference type="ARBA" id="ARBA00022475"/>
    </source>
</evidence>
<dbReference type="GO" id="GO:0005886">
    <property type="term" value="C:plasma membrane"/>
    <property type="evidence" value="ECO:0007669"/>
    <property type="project" value="UniProtKB-SubCell"/>
</dbReference>
<dbReference type="AlphaFoldDB" id="A0A4U0FH06"/>
<dbReference type="InterPro" id="IPR027383">
    <property type="entry name" value="Znf_put"/>
</dbReference>
<evidence type="ECO:0000256" key="11">
    <source>
        <dbReference type="SAM" id="Phobius"/>
    </source>
</evidence>
<keyword evidence="4 11" id="KW-0812">Transmembrane</keyword>
<dbReference type="InterPro" id="IPR051474">
    <property type="entry name" value="Anti-sigma-K/W_factor"/>
</dbReference>
<dbReference type="PANTHER" id="PTHR37461:SF1">
    <property type="entry name" value="ANTI-SIGMA-K FACTOR RSKA"/>
    <property type="match status" value="1"/>
</dbReference>
<evidence type="ECO:0000256" key="1">
    <source>
        <dbReference type="ARBA" id="ARBA00004167"/>
    </source>
</evidence>
<evidence type="ECO:0000313" key="15">
    <source>
        <dbReference type="Proteomes" id="UP000309673"/>
    </source>
</evidence>
<keyword evidence="15" id="KW-1185">Reference proteome</keyword>
<dbReference type="InterPro" id="IPR018764">
    <property type="entry name" value="RskA_C"/>
</dbReference>
<dbReference type="GO" id="GO:0016989">
    <property type="term" value="F:sigma factor antagonist activity"/>
    <property type="evidence" value="ECO:0007669"/>
    <property type="project" value="TreeGrafter"/>
</dbReference>
<comment type="subcellular location">
    <subcellularLocation>
        <location evidence="2">Cell membrane</location>
    </subcellularLocation>
    <subcellularLocation>
        <location evidence="1">Membrane</location>
        <topology evidence="1">Single-pass membrane protein</topology>
    </subcellularLocation>
</comment>
<dbReference type="Proteomes" id="UP000309673">
    <property type="component" value="Unassembled WGS sequence"/>
</dbReference>
<dbReference type="EMBL" id="SUPK01000001">
    <property type="protein sequence ID" value="TJY44198.1"/>
    <property type="molecule type" value="Genomic_DNA"/>
</dbReference>
<evidence type="ECO:0000256" key="10">
    <source>
        <dbReference type="ARBA" id="ARBA00030803"/>
    </source>
</evidence>
<feature type="domain" description="Putative zinc-finger" evidence="13">
    <location>
        <begin position="14"/>
        <end position="39"/>
    </location>
</feature>
<dbReference type="InterPro" id="IPR041916">
    <property type="entry name" value="Anti_sigma_zinc_sf"/>
</dbReference>
<keyword evidence="3" id="KW-1003">Cell membrane</keyword>
<evidence type="ECO:0000256" key="9">
    <source>
        <dbReference type="ARBA" id="ARBA00029829"/>
    </source>
</evidence>
<comment type="caution">
    <text evidence="14">The sequence shown here is derived from an EMBL/GenBank/DDBJ whole genome shotgun (WGS) entry which is preliminary data.</text>
</comment>
<reference evidence="14 15" key="1">
    <citation type="submission" date="2019-04" db="EMBL/GenBank/DDBJ databases">
        <title>Cohnella sp. nov., isolated from soil.</title>
        <authorList>
            <person name="Kim W."/>
        </authorList>
    </citation>
    <scope>NUCLEOTIDE SEQUENCE [LARGE SCALE GENOMIC DNA]</scope>
    <source>
        <strain evidence="14 15">CAU 1483</strain>
    </source>
</reference>